<organism evidence="3 4">
    <name type="scientific">Roseiconus lacunae</name>
    <dbReference type="NCBI Taxonomy" id="2605694"/>
    <lineage>
        <taxon>Bacteria</taxon>
        <taxon>Pseudomonadati</taxon>
        <taxon>Planctomycetota</taxon>
        <taxon>Planctomycetia</taxon>
        <taxon>Pirellulales</taxon>
        <taxon>Pirellulaceae</taxon>
        <taxon>Roseiconus</taxon>
    </lineage>
</organism>
<reference evidence="3 4" key="1">
    <citation type="submission" date="2023-06" db="EMBL/GenBank/DDBJ databases">
        <title>Roseiconus lacunae JC819 isolated from Gulf of Mannar region, Tamil Nadu.</title>
        <authorList>
            <person name="Pk S."/>
            <person name="Ch S."/>
            <person name="Ch V.R."/>
        </authorList>
    </citation>
    <scope>NUCLEOTIDE SEQUENCE [LARGE SCALE GENOMIC DNA]</scope>
    <source>
        <strain evidence="3 4">JC819</strain>
    </source>
</reference>
<feature type="transmembrane region" description="Helical" evidence="2">
    <location>
        <begin position="40"/>
        <end position="61"/>
    </location>
</feature>
<proteinExistence type="predicted"/>
<keyword evidence="2" id="KW-1133">Transmembrane helix</keyword>
<evidence type="ECO:0000313" key="4">
    <source>
        <dbReference type="Proteomes" id="UP001239462"/>
    </source>
</evidence>
<sequence>MSKASSTPMLPKISLRLLIGVVTLSGVAMAIFQQAIAHHTTWAVMAMAAILALVTPFLLYVGSFSLASLFSTVGAVAAGDAQQQRVHTPTQWMPGQVPTGSAQPGLIQHGLTLSSDGGPLHGSETESSDVTGAITNTKTEADH</sequence>
<feature type="region of interest" description="Disordered" evidence="1">
    <location>
        <begin position="117"/>
        <end position="143"/>
    </location>
</feature>
<keyword evidence="2" id="KW-0472">Membrane</keyword>
<accession>A0ABT7PGZ3</accession>
<keyword evidence="2" id="KW-0812">Transmembrane</keyword>
<evidence type="ECO:0000313" key="3">
    <source>
        <dbReference type="EMBL" id="MDM4015752.1"/>
    </source>
</evidence>
<evidence type="ECO:0000256" key="2">
    <source>
        <dbReference type="SAM" id="Phobius"/>
    </source>
</evidence>
<dbReference type="RefSeq" id="WP_289163271.1">
    <property type="nucleotide sequence ID" value="NZ_JASZZN010000006.1"/>
</dbReference>
<gene>
    <name evidence="3" type="ORF">QTN89_09950</name>
</gene>
<evidence type="ECO:0000256" key="1">
    <source>
        <dbReference type="SAM" id="MobiDB-lite"/>
    </source>
</evidence>
<dbReference type="EMBL" id="JASZZN010000006">
    <property type="protein sequence ID" value="MDM4015752.1"/>
    <property type="molecule type" value="Genomic_DNA"/>
</dbReference>
<name>A0ABT7PGZ3_9BACT</name>
<protein>
    <submittedName>
        <fullName evidence="3">Uncharacterized protein</fullName>
    </submittedName>
</protein>
<keyword evidence="4" id="KW-1185">Reference proteome</keyword>
<comment type="caution">
    <text evidence="3">The sequence shown here is derived from an EMBL/GenBank/DDBJ whole genome shotgun (WGS) entry which is preliminary data.</text>
</comment>
<dbReference type="Proteomes" id="UP001239462">
    <property type="component" value="Unassembled WGS sequence"/>
</dbReference>
<feature type="compositionally biased region" description="Polar residues" evidence="1">
    <location>
        <begin position="128"/>
        <end position="143"/>
    </location>
</feature>